<evidence type="ECO:0000313" key="5">
    <source>
        <dbReference type="EMBL" id="CCH55775.1"/>
    </source>
</evidence>
<dbReference type="Proteomes" id="UP000009309">
    <property type="component" value="Unassembled WGS sequence"/>
</dbReference>
<evidence type="ECO:0000256" key="2">
    <source>
        <dbReference type="ARBA" id="ARBA00023125"/>
    </source>
</evidence>
<gene>
    <name evidence="5" type="primary">pobR5</name>
    <name evidence="5" type="ORF">BN8_05061</name>
</gene>
<dbReference type="SUPFAM" id="SSF46689">
    <property type="entry name" value="Homeodomain-like"/>
    <property type="match status" value="1"/>
</dbReference>
<feature type="domain" description="HTH araC/xylS-type" evidence="4">
    <location>
        <begin position="243"/>
        <end position="341"/>
    </location>
</feature>
<evidence type="ECO:0000313" key="6">
    <source>
        <dbReference type="Proteomes" id="UP000009309"/>
    </source>
</evidence>
<dbReference type="PANTHER" id="PTHR43280:SF32">
    <property type="entry name" value="TRANSCRIPTIONAL REGULATORY PROTEIN"/>
    <property type="match status" value="1"/>
</dbReference>
<sequence length="343" mass="39947">MLDAGPLTGIANRYVVPRPSFRWSGVVTICRQSGIIVHYGQFRHRLDGLTATMKEKILPVLHIDDFAEAPRRGPDVYVQLFREHVAQYQFIRTPHRHDFYLLVLFTRGQGTHTIDFVDYPIQPGSVFFMSPAQVHTWTYSDDTDGYLIFFNAAFYLVDYPARKLFDFPLFHALATPPVDYLSTENAADISDLFVRVYQETIGSNYRREDIIRSYLNILLVKLSGFLLTRQSDRLTVHTQSQIQQLERLVEAHYLNHKTVREYADLMALSEKQLYTICQTALGKSLQKIIQERLLLEAKRLLVHTDLSVAQVADRLNFQDHSYFNRFFRKAAGVTPEQFRREYQ</sequence>
<dbReference type="GO" id="GO:0003700">
    <property type="term" value="F:DNA-binding transcription factor activity"/>
    <property type="evidence" value="ECO:0007669"/>
    <property type="project" value="InterPro"/>
</dbReference>
<evidence type="ECO:0000256" key="1">
    <source>
        <dbReference type="ARBA" id="ARBA00023015"/>
    </source>
</evidence>
<dbReference type="InterPro" id="IPR009057">
    <property type="entry name" value="Homeodomain-like_sf"/>
</dbReference>
<dbReference type="PRINTS" id="PR00032">
    <property type="entry name" value="HTHARAC"/>
</dbReference>
<dbReference type="InterPro" id="IPR020449">
    <property type="entry name" value="Tscrpt_reg_AraC-type_HTH"/>
</dbReference>
<dbReference type="GO" id="GO:0043565">
    <property type="term" value="F:sequence-specific DNA binding"/>
    <property type="evidence" value="ECO:0007669"/>
    <property type="project" value="InterPro"/>
</dbReference>
<dbReference type="AlphaFoldDB" id="I2GPE7"/>
<evidence type="ECO:0000259" key="4">
    <source>
        <dbReference type="PROSITE" id="PS01124"/>
    </source>
</evidence>
<dbReference type="RefSeq" id="WP_009284340.1">
    <property type="nucleotide sequence ID" value="NZ_CAIT01000009.1"/>
</dbReference>
<keyword evidence="3" id="KW-0804">Transcription</keyword>
<dbReference type="PROSITE" id="PS01124">
    <property type="entry name" value="HTH_ARAC_FAMILY_2"/>
    <property type="match status" value="1"/>
</dbReference>
<dbReference type="Pfam" id="PF12833">
    <property type="entry name" value="HTH_18"/>
    <property type="match status" value="1"/>
</dbReference>
<dbReference type="eggNOG" id="COG2207">
    <property type="taxonomic scope" value="Bacteria"/>
</dbReference>
<protein>
    <submittedName>
        <fullName evidence="5">PobR5 protein</fullName>
    </submittedName>
</protein>
<dbReference type="OrthoDB" id="9793451at2"/>
<dbReference type="SMART" id="SM00342">
    <property type="entry name" value="HTH_ARAC"/>
    <property type="match status" value="1"/>
</dbReference>
<evidence type="ECO:0000256" key="3">
    <source>
        <dbReference type="ARBA" id="ARBA00023163"/>
    </source>
</evidence>
<name>I2GPE7_9BACT</name>
<reference evidence="5 6" key="1">
    <citation type="journal article" date="2012" name="J. Bacteriol.">
        <title>Genome Sequence of the Filamentous Bacterium Fibrisoma limi BUZ 3T.</title>
        <authorList>
            <person name="Filippini M."/>
            <person name="Qi W."/>
            <person name="Jaenicke S."/>
            <person name="Goesmann A."/>
            <person name="Smits T.H."/>
            <person name="Bagheri H.C."/>
        </authorList>
    </citation>
    <scope>NUCLEOTIDE SEQUENCE [LARGE SCALE GENOMIC DNA]</scope>
    <source>
        <strain evidence="6">BUZ 3T</strain>
    </source>
</reference>
<dbReference type="PANTHER" id="PTHR43280">
    <property type="entry name" value="ARAC-FAMILY TRANSCRIPTIONAL REGULATOR"/>
    <property type="match status" value="1"/>
</dbReference>
<organism evidence="5 6">
    <name type="scientific">Fibrisoma limi BUZ 3</name>
    <dbReference type="NCBI Taxonomy" id="1185876"/>
    <lineage>
        <taxon>Bacteria</taxon>
        <taxon>Pseudomonadati</taxon>
        <taxon>Bacteroidota</taxon>
        <taxon>Cytophagia</taxon>
        <taxon>Cytophagales</taxon>
        <taxon>Spirosomataceae</taxon>
        <taxon>Fibrisoma</taxon>
    </lineage>
</organism>
<dbReference type="InterPro" id="IPR003313">
    <property type="entry name" value="AraC-bd"/>
</dbReference>
<keyword evidence="2" id="KW-0238">DNA-binding</keyword>
<proteinExistence type="predicted"/>
<dbReference type="InterPro" id="IPR014710">
    <property type="entry name" value="RmlC-like_jellyroll"/>
</dbReference>
<keyword evidence="6" id="KW-1185">Reference proteome</keyword>
<accession>I2GPE7</accession>
<dbReference type="Pfam" id="PF02311">
    <property type="entry name" value="AraC_binding"/>
    <property type="match status" value="1"/>
</dbReference>
<dbReference type="InterPro" id="IPR018060">
    <property type="entry name" value="HTH_AraC"/>
</dbReference>
<dbReference type="Gene3D" id="2.60.120.10">
    <property type="entry name" value="Jelly Rolls"/>
    <property type="match status" value="1"/>
</dbReference>
<dbReference type="Gene3D" id="1.10.10.60">
    <property type="entry name" value="Homeodomain-like"/>
    <property type="match status" value="1"/>
</dbReference>
<dbReference type="SUPFAM" id="SSF51215">
    <property type="entry name" value="Regulatory protein AraC"/>
    <property type="match status" value="1"/>
</dbReference>
<dbReference type="EMBL" id="CAIT01000009">
    <property type="protein sequence ID" value="CCH55775.1"/>
    <property type="molecule type" value="Genomic_DNA"/>
</dbReference>
<dbReference type="STRING" id="1185876.BN8_05061"/>
<keyword evidence="1" id="KW-0805">Transcription regulation</keyword>
<dbReference type="InterPro" id="IPR037923">
    <property type="entry name" value="HTH-like"/>
</dbReference>
<comment type="caution">
    <text evidence="5">The sequence shown here is derived from an EMBL/GenBank/DDBJ whole genome shotgun (WGS) entry which is preliminary data.</text>
</comment>